<dbReference type="PROSITE" id="PS50931">
    <property type="entry name" value="HTH_LYSR"/>
    <property type="match status" value="1"/>
</dbReference>
<evidence type="ECO:0000256" key="1">
    <source>
        <dbReference type="ARBA" id="ARBA00009437"/>
    </source>
</evidence>
<comment type="caution">
    <text evidence="6">The sequence shown here is derived from an EMBL/GenBank/DDBJ whole genome shotgun (WGS) entry which is preliminary data.</text>
</comment>
<keyword evidence="4" id="KW-0804">Transcription</keyword>
<evidence type="ECO:0000259" key="5">
    <source>
        <dbReference type="PROSITE" id="PS50931"/>
    </source>
</evidence>
<keyword evidence="7" id="KW-1185">Reference proteome</keyword>
<dbReference type="Pfam" id="PF00126">
    <property type="entry name" value="HTH_1"/>
    <property type="match status" value="1"/>
</dbReference>
<evidence type="ECO:0000256" key="2">
    <source>
        <dbReference type="ARBA" id="ARBA00023015"/>
    </source>
</evidence>
<dbReference type="AlphaFoldDB" id="A0A4V2SUB5"/>
<dbReference type="InterPro" id="IPR000847">
    <property type="entry name" value="LysR_HTH_N"/>
</dbReference>
<dbReference type="InterPro" id="IPR005119">
    <property type="entry name" value="LysR_subst-bd"/>
</dbReference>
<dbReference type="RefSeq" id="WP_243658874.1">
    <property type="nucleotide sequence ID" value="NZ_SLXQ01000003.1"/>
</dbReference>
<dbReference type="GO" id="GO:0003700">
    <property type="term" value="F:DNA-binding transcription factor activity"/>
    <property type="evidence" value="ECO:0007669"/>
    <property type="project" value="InterPro"/>
</dbReference>
<gene>
    <name evidence="6" type="ORF">EV191_10326</name>
</gene>
<keyword evidence="3 6" id="KW-0238">DNA-binding</keyword>
<reference evidence="6 7" key="1">
    <citation type="submission" date="2019-03" db="EMBL/GenBank/DDBJ databases">
        <title>Genomic Encyclopedia of Type Strains, Phase IV (KMG-IV): sequencing the most valuable type-strain genomes for metagenomic binning, comparative biology and taxonomic classification.</title>
        <authorList>
            <person name="Goeker M."/>
        </authorList>
    </citation>
    <scope>NUCLEOTIDE SEQUENCE [LARGE SCALE GENOMIC DNA]</scope>
    <source>
        <strain evidence="6 7">DSM 45765</strain>
    </source>
</reference>
<dbReference type="EMBL" id="SLXQ01000003">
    <property type="protein sequence ID" value="TCP53986.1"/>
    <property type="molecule type" value="Genomic_DNA"/>
</dbReference>
<dbReference type="PANTHER" id="PTHR30419">
    <property type="entry name" value="HTH-TYPE TRANSCRIPTIONAL REGULATOR YBHD"/>
    <property type="match status" value="1"/>
</dbReference>
<dbReference type="InterPro" id="IPR036390">
    <property type="entry name" value="WH_DNA-bd_sf"/>
</dbReference>
<organism evidence="6 7">
    <name type="scientific">Tamaricihabitans halophyticus</name>
    <dbReference type="NCBI Taxonomy" id="1262583"/>
    <lineage>
        <taxon>Bacteria</taxon>
        <taxon>Bacillati</taxon>
        <taxon>Actinomycetota</taxon>
        <taxon>Actinomycetes</taxon>
        <taxon>Pseudonocardiales</taxon>
        <taxon>Pseudonocardiaceae</taxon>
        <taxon>Tamaricihabitans</taxon>
    </lineage>
</organism>
<accession>A0A4V2SUB5</accession>
<dbReference type="GO" id="GO:0005829">
    <property type="term" value="C:cytosol"/>
    <property type="evidence" value="ECO:0007669"/>
    <property type="project" value="TreeGrafter"/>
</dbReference>
<dbReference type="Proteomes" id="UP000294911">
    <property type="component" value="Unassembled WGS sequence"/>
</dbReference>
<dbReference type="SUPFAM" id="SSF53850">
    <property type="entry name" value="Periplasmic binding protein-like II"/>
    <property type="match status" value="1"/>
</dbReference>
<name>A0A4V2SUB5_9PSEU</name>
<evidence type="ECO:0000256" key="4">
    <source>
        <dbReference type="ARBA" id="ARBA00023163"/>
    </source>
</evidence>
<keyword evidence="2" id="KW-0805">Transcription regulation</keyword>
<proteinExistence type="inferred from homology"/>
<dbReference type="SUPFAM" id="SSF46785">
    <property type="entry name" value="Winged helix' DNA-binding domain"/>
    <property type="match status" value="1"/>
</dbReference>
<dbReference type="CDD" id="cd05466">
    <property type="entry name" value="PBP2_LTTR_substrate"/>
    <property type="match status" value="1"/>
</dbReference>
<dbReference type="InterPro" id="IPR050950">
    <property type="entry name" value="HTH-type_LysR_regulators"/>
</dbReference>
<dbReference type="PRINTS" id="PR00039">
    <property type="entry name" value="HTHLYSR"/>
</dbReference>
<sequence length="285" mass="30093">MTITHLEALLAIAEHGSFTRAAQSLGRTQSAVSRAIAGLEHQLGAPVIHRGTDGAVLTELGQQAARHGKLAMHELHAIESLAMRANAPRLRVGAIASALPRLVPEATSALHRSWPHATVWTVQGDDDELADWLAEETIDLAITSQPRTADPAEAQLSLLDEFLAVVPHQHPLAQSERVPLAALTAAGVADPGGTCGPQLAAGFAANGVPWQPDHLVRDVSTVLAMAKAGITAGVVPALAVPRQPPPGVALRPLDPVLHRQLYVRYPANQREATEFALLLERAATN</sequence>
<feature type="domain" description="HTH lysR-type" evidence="5">
    <location>
        <begin position="1"/>
        <end position="58"/>
    </location>
</feature>
<dbReference type="Gene3D" id="3.40.190.10">
    <property type="entry name" value="Periplasmic binding protein-like II"/>
    <property type="match status" value="2"/>
</dbReference>
<dbReference type="FunFam" id="1.10.10.10:FF:000001">
    <property type="entry name" value="LysR family transcriptional regulator"/>
    <property type="match status" value="1"/>
</dbReference>
<dbReference type="GO" id="GO:0003677">
    <property type="term" value="F:DNA binding"/>
    <property type="evidence" value="ECO:0007669"/>
    <property type="project" value="UniProtKB-KW"/>
</dbReference>
<evidence type="ECO:0000313" key="6">
    <source>
        <dbReference type="EMBL" id="TCP53986.1"/>
    </source>
</evidence>
<dbReference type="Gene3D" id="1.10.10.10">
    <property type="entry name" value="Winged helix-like DNA-binding domain superfamily/Winged helix DNA-binding domain"/>
    <property type="match status" value="1"/>
</dbReference>
<dbReference type="InterPro" id="IPR036388">
    <property type="entry name" value="WH-like_DNA-bd_sf"/>
</dbReference>
<dbReference type="Pfam" id="PF03466">
    <property type="entry name" value="LysR_substrate"/>
    <property type="match status" value="1"/>
</dbReference>
<comment type="similarity">
    <text evidence="1">Belongs to the LysR transcriptional regulatory family.</text>
</comment>
<evidence type="ECO:0000313" key="7">
    <source>
        <dbReference type="Proteomes" id="UP000294911"/>
    </source>
</evidence>
<protein>
    <submittedName>
        <fullName evidence="6">DNA-binding transcriptional LysR family regulator</fullName>
    </submittedName>
</protein>
<evidence type="ECO:0000256" key="3">
    <source>
        <dbReference type="ARBA" id="ARBA00023125"/>
    </source>
</evidence>